<evidence type="ECO:0000313" key="1">
    <source>
        <dbReference type="EMBL" id="MBS4539807.1"/>
    </source>
</evidence>
<evidence type="ECO:0000313" key="2">
    <source>
        <dbReference type="Proteomes" id="UP000724672"/>
    </source>
</evidence>
<accession>A0A942V4N5</accession>
<dbReference type="Proteomes" id="UP000724672">
    <property type="component" value="Unassembled WGS sequence"/>
</dbReference>
<reference evidence="1" key="1">
    <citation type="submission" date="2019-12" db="EMBL/GenBank/DDBJ databases">
        <title>Clostridiaceae gen. nov. sp. nov., isolated from sediment in Xinjiang, China.</title>
        <authorList>
            <person name="Zhang R."/>
        </authorList>
    </citation>
    <scope>NUCLEOTIDE SEQUENCE</scope>
    <source>
        <strain evidence="1">D2Q-11</strain>
    </source>
</reference>
<organism evidence="1 2">
    <name type="scientific">Anaeromonas frigoriresistens</name>
    <dbReference type="NCBI Taxonomy" id="2683708"/>
    <lineage>
        <taxon>Bacteria</taxon>
        <taxon>Bacillati</taxon>
        <taxon>Bacillota</taxon>
        <taxon>Tissierellia</taxon>
        <taxon>Tissierellales</taxon>
        <taxon>Thermohalobacteraceae</taxon>
        <taxon>Anaeromonas</taxon>
    </lineage>
</organism>
<dbReference type="RefSeq" id="WP_203367721.1">
    <property type="nucleotide sequence ID" value="NZ_WSFT01000053.1"/>
</dbReference>
<proteinExistence type="predicted"/>
<sequence>MMDRKETREVLEDLEFDLQTIKFQLKKNRIEKGMVENLLNNAVNTIGKVKGSI</sequence>
<gene>
    <name evidence="1" type="ORF">GOQ27_15135</name>
</gene>
<dbReference type="AlphaFoldDB" id="A0A942V4N5"/>
<protein>
    <submittedName>
        <fullName evidence="1">Uncharacterized protein</fullName>
    </submittedName>
</protein>
<name>A0A942V4N5_9FIRM</name>
<dbReference type="EMBL" id="WSFT01000053">
    <property type="protein sequence ID" value="MBS4539807.1"/>
    <property type="molecule type" value="Genomic_DNA"/>
</dbReference>
<comment type="caution">
    <text evidence="1">The sequence shown here is derived from an EMBL/GenBank/DDBJ whole genome shotgun (WGS) entry which is preliminary data.</text>
</comment>
<keyword evidence="2" id="KW-1185">Reference proteome</keyword>